<dbReference type="GO" id="GO:0020037">
    <property type="term" value="F:heme binding"/>
    <property type="evidence" value="ECO:0007669"/>
    <property type="project" value="InterPro"/>
</dbReference>
<dbReference type="Pfam" id="PF00067">
    <property type="entry name" value="p450"/>
    <property type="match status" value="1"/>
</dbReference>
<dbReference type="OMA" id="CKDIAMA"/>
<dbReference type="Gramene" id="ERN17913">
    <property type="protein sequence ID" value="ERN17913"/>
    <property type="gene ID" value="AMTR_s00047p00229550"/>
</dbReference>
<dbReference type="AlphaFoldDB" id="U5DBX2"/>
<evidence type="ECO:0000313" key="7">
    <source>
        <dbReference type="Proteomes" id="UP000017836"/>
    </source>
</evidence>
<dbReference type="eggNOG" id="KOG0156">
    <property type="taxonomic scope" value="Eukaryota"/>
</dbReference>
<dbReference type="GO" id="GO:0004497">
    <property type="term" value="F:monooxygenase activity"/>
    <property type="evidence" value="ECO:0007669"/>
    <property type="project" value="InterPro"/>
</dbReference>
<dbReference type="KEGG" id="atr:18446263"/>
<evidence type="ECO:0008006" key="8">
    <source>
        <dbReference type="Google" id="ProtNLM"/>
    </source>
</evidence>
<dbReference type="Gene3D" id="1.10.630.10">
    <property type="entry name" value="Cytochrome P450"/>
    <property type="match status" value="1"/>
</dbReference>
<organism evidence="6 7">
    <name type="scientific">Amborella trichopoda</name>
    <dbReference type="NCBI Taxonomy" id="13333"/>
    <lineage>
        <taxon>Eukaryota</taxon>
        <taxon>Viridiplantae</taxon>
        <taxon>Streptophyta</taxon>
        <taxon>Embryophyta</taxon>
        <taxon>Tracheophyta</taxon>
        <taxon>Spermatophyta</taxon>
        <taxon>Magnoliopsida</taxon>
        <taxon>Amborellales</taxon>
        <taxon>Amborellaceae</taxon>
        <taxon>Amborella</taxon>
    </lineage>
</organism>
<accession>U5DBX2</accession>
<keyword evidence="4" id="KW-0560">Oxidoreductase</keyword>
<reference evidence="7" key="1">
    <citation type="journal article" date="2013" name="Science">
        <title>The Amborella genome and the evolution of flowering plants.</title>
        <authorList>
            <consortium name="Amborella Genome Project"/>
        </authorList>
    </citation>
    <scope>NUCLEOTIDE SEQUENCE [LARGE SCALE GENOMIC DNA]</scope>
</reference>
<dbReference type="HOGENOM" id="CLU_001570_26_3_1"/>
<keyword evidence="5" id="KW-0408">Iron</keyword>
<dbReference type="SUPFAM" id="SSF48264">
    <property type="entry name" value="Cytochrome P450"/>
    <property type="match status" value="1"/>
</dbReference>
<dbReference type="PANTHER" id="PTHR47955">
    <property type="entry name" value="CYTOCHROME P450 FAMILY 71 PROTEIN"/>
    <property type="match status" value="1"/>
</dbReference>
<comment type="similarity">
    <text evidence="1">Belongs to the cytochrome P450 family.</text>
</comment>
<keyword evidence="3" id="KW-0479">Metal-binding</keyword>
<dbReference type="GO" id="GO:0005506">
    <property type="term" value="F:iron ion binding"/>
    <property type="evidence" value="ECO:0007669"/>
    <property type="project" value="InterPro"/>
</dbReference>
<evidence type="ECO:0000256" key="1">
    <source>
        <dbReference type="ARBA" id="ARBA00010617"/>
    </source>
</evidence>
<proteinExistence type="inferred from homology"/>
<evidence type="ECO:0000256" key="3">
    <source>
        <dbReference type="ARBA" id="ARBA00022723"/>
    </source>
</evidence>
<sequence length="143" mass="16232">MHQLGRLPHSTLATLAEEYGPLMYLKIGQIENIIVSSPELAQQVLKAHDLVFASRPALSAANRLACKCKDIAMALYSAYWRSIRKICIMELLSAKRVQSFRFVREEETTHLEESIAEASYTHINLTERIFLLVRSMVERVALG</sequence>
<keyword evidence="2" id="KW-0349">Heme</keyword>
<evidence type="ECO:0000313" key="6">
    <source>
        <dbReference type="EMBL" id="ERN17913.1"/>
    </source>
</evidence>
<dbReference type="EMBL" id="KI392311">
    <property type="protein sequence ID" value="ERN17913.1"/>
    <property type="molecule type" value="Genomic_DNA"/>
</dbReference>
<dbReference type="InterPro" id="IPR036396">
    <property type="entry name" value="Cyt_P450_sf"/>
</dbReference>
<dbReference type="OrthoDB" id="1470350at2759"/>
<keyword evidence="7" id="KW-1185">Reference proteome</keyword>
<dbReference type="GO" id="GO:0016705">
    <property type="term" value="F:oxidoreductase activity, acting on paired donors, with incorporation or reduction of molecular oxygen"/>
    <property type="evidence" value="ECO:0007669"/>
    <property type="project" value="InterPro"/>
</dbReference>
<gene>
    <name evidence="6" type="ORF">AMTR_s00047p00229550</name>
</gene>
<evidence type="ECO:0000256" key="5">
    <source>
        <dbReference type="ARBA" id="ARBA00023004"/>
    </source>
</evidence>
<name>U5DBX2_AMBTC</name>
<evidence type="ECO:0000256" key="2">
    <source>
        <dbReference type="ARBA" id="ARBA00022617"/>
    </source>
</evidence>
<evidence type="ECO:0000256" key="4">
    <source>
        <dbReference type="ARBA" id="ARBA00023002"/>
    </source>
</evidence>
<dbReference type="PANTHER" id="PTHR47955:SF8">
    <property type="entry name" value="CYTOCHROME P450 71D11-LIKE"/>
    <property type="match status" value="1"/>
</dbReference>
<dbReference type="Proteomes" id="UP000017836">
    <property type="component" value="Unassembled WGS sequence"/>
</dbReference>
<dbReference type="InterPro" id="IPR001128">
    <property type="entry name" value="Cyt_P450"/>
</dbReference>
<protein>
    <recommendedName>
        <fullName evidence="8">Cytochrome P450</fullName>
    </recommendedName>
</protein>